<geneLocation type="plasmid" evidence="1 2">
    <name>Cy782202</name>
</geneLocation>
<gene>
    <name evidence="1" type="ordered locus">Cyan7822_6215</name>
</gene>
<dbReference type="KEGG" id="cyj:Cyan7822_6215"/>
<dbReference type="EMBL" id="CP002200">
    <property type="protein sequence ID" value="ADN18023.1"/>
    <property type="molecule type" value="Genomic_DNA"/>
</dbReference>
<accession>E0UM43</accession>
<proteinExistence type="predicted"/>
<reference evidence="2" key="1">
    <citation type="journal article" date="2011" name="MBio">
        <title>Novel metabolic attributes of the genus Cyanothece, comprising a group of unicellular nitrogen-fixing Cyanobacteria.</title>
        <authorList>
            <person name="Bandyopadhyay A."/>
            <person name="Elvitigala T."/>
            <person name="Welsh E."/>
            <person name="Stockel J."/>
            <person name="Liberton M."/>
            <person name="Min H."/>
            <person name="Sherman L.A."/>
            <person name="Pakrasi H.B."/>
        </authorList>
    </citation>
    <scope>NUCLEOTIDE SEQUENCE [LARGE SCALE GENOMIC DNA]</scope>
    <source>
        <strain evidence="2">PCC 7822</strain>
        <plasmid evidence="2">Cy782202</plasmid>
    </source>
</reference>
<dbReference type="RefSeq" id="WP_013334772.1">
    <property type="nucleotide sequence ID" value="NC_014534.1"/>
</dbReference>
<protein>
    <submittedName>
        <fullName evidence="1">Putative eal/GGDEF/PAS domain protein</fullName>
    </submittedName>
</protein>
<organism evidence="1 2">
    <name type="scientific">Gloeothece verrucosa (strain PCC 7822)</name>
    <name type="common">Cyanothece sp. (strain PCC 7822)</name>
    <dbReference type="NCBI Taxonomy" id="497965"/>
    <lineage>
        <taxon>Bacteria</taxon>
        <taxon>Bacillati</taxon>
        <taxon>Cyanobacteriota</taxon>
        <taxon>Cyanophyceae</taxon>
        <taxon>Oscillatoriophycideae</taxon>
        <taxon>Chroococcales</taxon>
        <taxon>Aphanothecaceae</taxon>
        <taxon>Gloeothece</taxon>
        <taxon>Gloeothece verrucosa</taxon>
    </lineage>
</organism>
<sequence>MPRGKNSDAITAVVSKELKEKLKKYAQSKHWSVSQAAAILIAEGLKLEESKKE</sequence>
<evidence type="ECO:0000313" key="1">
    <source>
        <dbReference type="EMBL" id="ADN18023.1"/>
    </source>
</evidence>
<dbReference type="HOGENOM" id="CLU_3060719_0_0_3"/>
<evidence type="ECO:0000313" key="2">
    <source>
        <dbReference type="Proteomes" id="UP000008206"/>
    </source>
</evidence>
<keyword evidence="2" id="KW-1185">Reference proteome</keyword>
<dbReference type="AlphaFoldDB" id="E0UM43"/>
<keyword evidence="1" id="KW-0614">Plasmid</keyword>
<dbReference type="Proteomes" id="UP000008206">
    <property type="component" value="Plasmid Cy782202"/>
</dbReference>
<name>E0UM43_GLOV7</name>